<comment type="caution">
    <text evidence="1">The sequence shown here is derived from an EMBL/GenBank/DDBJ whole genome shotgun (WGS) entry which is preliminary data.</text>
</comment>
<organism evidence="1 2">
    <name type="scientific">Plebeiibacterium sediminum</name>
    <dbReference type="NCBI Taxonomy" id="2992112"/>
    <lineage>
        <taxon>Bacteria</taxon>
        <taxon>Pseudomonadati</taxon>
        <taxon>Bacteroidota</taxon>
        <taxon>Bacteroidia</taxon>
        <taxon>Marinilabiliales</taxon>
        <taxon>Marinilabiliaceae</taxon>
        <taxon>Plebeiibacterium</taxon>
    </lineage>
</organism>
<dbReference type="Proteomes" id="UP001209229">
    <property type="component" value="Unassembled WGS sequence"/>
</dbReference>
<dbReference type="AlphaFoldDB" id="A0AAE3SDK7"/>
<dbReference type="EMBL" id="JAPDPJ010000001">
    <property type="protein sequence ID" value="MCW3784937.1"/>
    <property type="molecule type" value="Genomic_DNA"/>
</dbReference>
<evidence type="ECO:0000313" key="2">
    <source>
        <dbReference type="Proteomes" id="UP001209229"/>
    </source>
</evidence>
<sequence length="412" mass="44899">MRQSYDKNLKDLNNHLWSNLMKLNTGEVVKQFLLNWLDSIANGKLNDGTTIEEAIAELRLNGGGGTGEGNIFSPQFKLIDGKIYWDPAYFLAKYPTSSTYEYLFDRFTSTSGASALTDVGAIGKYNFNTVASRLRMECDVRITNNTATDLTGVGIGIAQDFTISFGSEVAIDPLSSEWQTVSFDYPPAATLTEFNNVVIALRSSSGNLESINGSILDVKNVKIYDEENNLIKVTSVAGYNATYSEEQEGSVVVESDLKGTRVQGLILTGAGVKPTLPANGVKPGDTEWLDTDILPNEILALNITDEKFYYNNGTEIKEFTGGGDIKRQERFSLIGHTDIPTAFEEAVNISSVPKYLNLSGIKLIDLSDSSEIAILTAGALEELPITVPAGDYNYSISYEEGKESGVLLINFS</sequence>
<gene>
    <name evidence="1" type="ORF">OM075_00590</name>
</gene>
<dbReference type="RefSeq" id="WP_301188508.1">
    <property type="nucleotide sequence ID" value="NZ_JAPDPJ010000001.1"/>
</dbReference>
<name>A0AAE3SDK7_9BACT</name>
<proteinExistence type="predicted"/>
<accession>A0AAE3SDK7</accession>
<evidence type="ECO:0000313" key="1">
    <source>
        <dbReference type="EMBL" id="MCW3784937.1"/>
    </source>
</evidence>
<reference evidence="1" key="1">
    <citation type="submission" date="2022-10" db="EMBL/GenBank/DDBJ databases">
        <authorList>
            <person name="Yu W.X."/>
        </authorList>
    </citation>
    <scope>NUCLEOTIDE SEQUENCE</scope>
    <source>
        <strain evidence="1">AAT</strain>
    </source>
</reference>
<keyword evidence="2" id="KW-1185">Reference proteome</keyword>
<protein>
    <submittedName>
        <fullName evidence="1">Uncharacterized protein</fullName>
    </submittedName>
</protein>